<dbReference type="EMBL" id="JBBMEN010000002">
    <property type="protein sequence ID" value="MEQ2384743.1"/>
    <property type="molecule type" value="Genomic_DNA"/>
</dbReference>
<sequence>MSVELTTKFAPQTDDLFKAESKVGLLTNTDYDWTGAHAIKLYKISTTPLNDYSRNRVTAQEDTEAQLSRYGKLLDLSATTEELLLKHDRSFIFNVDRLDQDETQQQLEAGTALARELREVVIPEVDTNVYTVMTTGAGHKPAAAALTKSNIYAAILAASQALDDAEVPETERSLVVTPATYALLKQAVEFDHTEIGAEMRARGIVAVLDGANVVKVPSARLPEKFGFMLAHPSATVAPVKLEDFGIHDDTPLSSGTIVTGRVCYDAFVLDNKKVGIYYQETT</sequence>
<evidence type="ECO:0008006" key="3">
    <source>
        <dbReference type="Google" id="ProtNLM"/>
    </source>
</evidence>
<evidence type="ECO:0000313" key="1">
    <source>
        <dbReference type="EMBL" id="MEQ2384743.1"/>
    </source>
</evidence>
<dbReference type="RefSeq" id="WP_349185692.1">
    <property type="nucleotide sequence ID" value="NZ_JBBMEN010000002.1"/>
</dbReference>
<protein>
    <recommendedName>
        <fullName evidence="3">N4-gp56 family major capsid protein</fullName>
    </recommendedName>
</protein>
<gene>
    <name evidence="1" type="ORF">WMO20_02160</name>
</gene>
<evidence type="ECO:0000313" key="2">
    <source>
        <dbReference type="Proteomes" id="UP001465119"/>
    </source>
</evidence>
<accession>A0ABV1C1U4</accession>
<keyword evidence="2" id="KW-1185">Reference proteome</keyword>
<proteinExistence type="predicted"/>
<organism evidence="1 2">
    <name type="scientific">Faecalibacterium intestinale</name>
    <dbReference type="NCBI Taxonomy" id="3133155"/>
    <lineage>
        <taxon>Bacteria</taxon>
        <taxon>Bacillati</taxon>
        <taxon>Bacillota</taxon>
        <taxon>Clostridia</taxon>
        <taxon>Eubacteriales</taxon>
        <taxon>Oscillospiraceae</taxon>
        <taxon>Faecalibacterium</taxon>
    </lineage>
</organism>
<name>A0ABV1C1U4_9FIRM</name>
<reference evidence="1 2" key="1">
    <citation type="submission" date="2024-03" db="EMBL/GenBank/DDBJ databases">
        <title>Human intestinal bacterial collection.</title>
        <authorList>
            <person name="Pauvert C."/>
            <person name="Hitch T.C.A."/>
            <person name="Clavel T."/>
        </authorList>
    </citation>
    <scope>NUCLEOTIDE SEQUENCE [LARGE SCALE GENOMIC DNA]</scope>
    <source>
        <strain evidence="1 2">CLA-AA-H281</strain>
    </source>
</reference>
<comment type="caution">
    <text evidence="1">The sequence shown here is derived from an EMBL/GenBank/DDBJ whole genome shotgun (WGS) entry which is preliminary data.</text>
</comment>
<dbReference type="Proteomes" id="UP001465119">
    <property type="component" value="Unassembled WGS sequence"/>
</dbReference>